<keyword evidence="1" id="KW-1133">Transmembrane helix</keyword>
<organism evidence="2 3">
    <name type="scientific">Mycetocola tolaasinivorans</name>
    <dbReference type="NCBI Taxonomy" id="76635"/>
    <lineage>
        <taxon>Bacteria</taxon>
        <taxon>Bacillati</taxon>
        <taxon>Actinomycetota</taxon>
        <taxon>Actinomycetes</taxon>
        <taxon>Micrococcales</taxon>
        <taxon>Microbacteriaceae</taxon>
        <taxon>Mycetocola</taxon>
    </lineage>
</organism>
<keyword evidence="1" id="KW-0472">Membrane</keyword>
<dbReference type="Pfam" id="PF10901">
    <property type="entry name" value="DUF2690"/>
    <property type="match status" value="1"/>
</dbReference>
<dbReference type="Proteomes" id="UP000272503">
    <property type="component" value="Unassembled WGS sequence"/>
</dbReference>
<dbReference type="InterPro" id="IPR010982">
    <property type="entry name" value="Lambda_DNA-bd_dom_sf"/>
</dbReference>
<dbReference type="Pfam" id="PF13560">
    <property type="entry name" value="HTH_31"/>
    <property type="match status" value="1"/>
</dbReference>
<dbReference type="AlphaFoldDB" id="A0A3L7AB17"/>
<dbReference type="EMBL" id="RCUX01000002">
    <property type="protein sequence ID" value="RLP77513.1"/>
    <property type="molecule type" value="Genomic_DNA"/>
</dbReference>
<sequence>MEPEASPQDSLATFAADLRALRIAQGEPTFEAMSRATGVSKSVLSEGLNGKKLPTERTVSSLLTMLGQDPAPWVARRAALDPRFGGVDALAPAEARTGESGKRPITRLTLFLTAAATAVVAVVATSLVWSLALGPTSADAAAPTSSASASASANATEGAEYLPYADGVDPMRTICRNDAVIAGSATHLDGAMQVQMMYSHNCMAAWGRVTRYDGKAAGNSISMRVYPAVDVDSPRSQERTAFDLQSLYTTMVIEPDVDARICGLATVTVDGETVELGPPYCI</sequence>
<dbReference type="InterPro" id="IPR001387">
    <property type="entry name" value="Cro/C1-type_HTH"/>
</dbReference>
<evidence type="ECO:0000313" key="2">
    <source>
        <dbReference type="EMBL" id="RLP77513.1"/>
    </source>
</evidence>
<dbReference type="SUPFAM" id="SSF47413">
    <property type="entry name" value="lambda repressor-like DNA-binding domains"/>
    <property type="match status" value="1"/>
</dbReference>
<proteinExistence type="predicted"/>
<evidence type="ECO:0000313" key="3">
    <source>
        <dbReference type="Proteomes" id="UP000272503"/>
    </source>
</evidence>
<keyword evidence="1" id="KW-0812">Transmembrane</keyword>
<accession>A0A3L7AB17</accession>
<dbReference type="InterPro" id="IPR021224">
    <property type="entry name" value="DUF2690"/>
</dbReference>
<dbReference type="CDD" id="cd00093">
    <property type="entry name" value="HTH_XRE"/>
    <property type="match status" value="1"/>
</dbReference>
<evidence type="ECO:0000256" key="1">
    <source>
        <dbReference type="SAM" id="Phobius"/>
    </source>
</evidence>
<feature type="transmembrane region" description="Helical" evidence="1">
    <location>
        <begin position="110"/>
        <end position="132"/>
    </location>
</feature>
<protein>
    <submittedName>
        <fullName evidence="2">XRE family transcriptional regulator</fullName>
    </submittedName>
</protein>
<comment type="caution">
    <text evidence="2">The sequence shown here is derived from an EMBL/GenBank/DDBJ whole genome shotgun (WGS) entry which is preliminary data.</text>
</comment>
<dbReference type="RefSeq" id="WP_121647495.1">
    <property type="nucleotide sequence ID" value="NZ_RCUX01000002.1"/>
</dbReference>
<dbReference type="OrthoDB" id="4988873at2"/>
<reference evidence="2 3" key="1">
    <citation type="submission" date="2018-10" db="EMBL/GenBank/DDBJ databases">
        <authorList>
            <person name="Li J."/>
        </authorList>
    </citation>
    <scope>NUCLEOTIDE SEQUENCE [LARGE SCALE GENOMIC DNA]</scope>
    <source>
        <strain evidence="2 3">IF 016277</strain>
    </source>
</reference>
<dbReference type="GO" id="GO:0003677">
    <property type="term" value="F:DNA binding"/>
    <property type="evidence" value="ECO:0007669"/>
    <property type="project" value="InterPro"/>
</dbReference>
<name>A0A3L7AB17_9MICO</name>
<keyword evidence="3" id="KW-1185">Reference proteome</keyword>
<gene>
    <name evidence="2" type="ORF">D9V32_03455</name>
</gene>